<dbReference type="AlphaFoldDB" id="A0AAV5SZN3"/>
<dbReference type="EMBL" id="BTSX01000003">
    <property type="protein sequence ID" value="GMS88655.1"/>
    <property type="molecule type" value="Genomic_DNA"/>
</dbReference>
<comment type="caution">
    <text evidence="2">The sequence shown here is derived from an EMBL/GenBank/DDBJ whole genome shotgun (WGS) entry which is preliminary data.</text>
</comment>
<feature type="non-terminal residue" evidence="2">
    <location>
        <position position="129"/>
    </location>
</feature>
<proteinExistence type="predicted"/>
<sequence length="129" mass="14461">NSGISLDRISADPSDSEEDEFNRLALEEERGRVAIHEEVVVPPEYETDEDRPIKGAEPPFAPMDAEKQREAEQRKIMENALNGSSDESDHDGFSVQNRQFIPQLDHPELQYASPSSHPMVYPPGSPPAY</sequence>
<feature type="region of interest" description="Disordered" evidence="1">
    <location>
        <begin position="1"/>
        <end position="20"/>
    </location>
</feature>
<feature type="region of interest" description="Disordered" evidence="1">
    <location>
        <begin position="41"/>
        <end position="129"/>
    </location>
</feature>
<keyword evidence="3" id="KW-1185">Reference proteome</keyword>
<feature type="non-terminal residue" evidence="2">
    <location>
        <position position="1"/>
    </location>
</feature>
<evidence type="ECO:0000256" key="1">
    <source>
        <dbReference type="SAM" id="MobiDB-lite"/>
    </source>
</evidence>
<feature type="compositionally biased region" description="Basic and acidic residues" evidence="1">
    <location>
        <begin position="64"/>
        <end position="77"/>
    </location>
</feature>
<reference evidence="2" key="1">
    <citation type="submission" date="2023-10" db="EMBL/GenBank/DDBJ databases">
        <title>Genome assembly of Pristionchus species.</title>
        <authorList>
            <person name="Yoshida K."/>
            <person name="Sommer R.J."/>
        </authorList>
    </citation>
    <scope>NUCLEOTIDE SEQUENCE</scope>
    <source>
        <strain evidence="2">RS0144</strain>
    </source>
</reference>
<evidence type="ECO:0000313" key="2">
    <source>
        <dbReference type="EMBL" id="GMS88655.1"/>
    </source>
</evidence>
<gene>
    <name evidence="2" type="ORF">PENTCL1PPCAC_10830</name>
</gene>
<feature type="compositionally biased region" description="Pro residues" evidence="1">
    <location>
        <begin position="120"/>
        <end position="129"/>
    </location>
</feature>
<evidence type="ECO:0000313" key="3">
    <source>
        <dbReference type="Proteomes" id="UP001432027"/>
    </source>
</evidence>
<organism evidence="2 3">
    <name type="scientific">Pristionchus entomophagus</name>
    <dbReference type="NCBI Taxonomy" id="358040"/>
    <lineage>
        <taxon>Eukaryota</taxon>
        <taxon>Metazoa</taxon>
        <taxon>Ecdysozoa</taxon>
        <taxon>Nematoda</taxon>
        <taxon>Chromadorea</taxon>
        <taxon>Rhabditida</taxon>
        <taxon>Rhabditina</taxon>
        <taxon>Diplogasteromorpha</taxon>
        <taxon>Diplogasteroidea</taxon>
        <taxon>Neodiplogasteridae</taxon>
        <taxon>Pristionchus</taxon>
    </lineage>
</organism>
<name>A0AAV5SZN3_9BILA</name>
<dbReference type="Proteomes" id="UP001432027">
    <property type="component" value="Unassembled WGS sequence"/>
</dbReference>
<accession>A0AAV5SZN3</accession>
<protein>
    <submittedName>
        <fullName evidence="2">Uncharacterized protein</fullName>
    </submittedName>
</protein>